<name>A0ABQ5BHH2_9ASTR</name>
<comment type="caution">
    <text evidence="1">The sequence shown here is derived from an EMBL/GenBank/DDBJ whole genome shotgun (WGS) entry which is preliminary data.</text>
</comment>
<reference evidence="1" key="1">
    <citation type="journal article" date="2022" name="Int. J. Mol. Sci.">
        <title>Draft Genome of Tanacetum Coccineum: Genomic Comparison of Closely Related Tanacetum-Family Plants.</title>
        <authorList>
            <person name="Yamashiro T."/>
            <person name="Shiraishi A."/>
            <person name="Nakayama K."/>
            <person name="Satake H."/>
        </authorList>
    </citation>
    <scope>NUCLEOTIDE SEQUENCE</scope>
</reference>
<dbReference type="PANTHER" id="PTHR48462:SF1">
    <property type="entry name" value="PROTEIN, PUTATIVE-RELATED"/>
    <property type="match status" value="1"/>
</dbReference>
<evidence type="ECO:0000313" key="2">
    <source>
        <dbReference type="Proteomes" id="UP001151760"/>
    </source>
</evidence>
<evidence type="ECO:0000313" key="1">
    <source>
        <dbReference type="EMBL" id="GJT14286.1"/>
    </source>
</evidence>
<accession>A0ABQ5BHH2</accession>
<gene>
    <name evidence="1" type="ORF">Tco_0861328</name>
</gene>
<keyword evidence="2" id="KW-1185">Reference proteome</keyword>
<evidence type="ECO:0008006" key="3">
    <source>
        <dbReference type="Google" id="ProtNLM"/>
    </source>
</evidence>
<proteinExistence type="predicted"/>
<sequence length="221" mass="24764">MAATAIGRYANWRLASLPIRLGGLGLYLAKEASSYAFVASRAQSWVLQDHILRDSGICGMDDDYKAVFECIRVPHVQDFLLAIPIDELGQHISPVEYRTILKYRLMIPLFLVDAISPACRKACLDSFREHAVHCKELTSFKYRYDMVRDVLFYICRHAEISAKKEARVNFLTDSSDGRSTLRPAGVLVFGWVGGKHACVDLTGGSPLVRLSSGVLQWVRLL</sequence>
<dbReference type="Proteomes" id="UP001151760">
    <property type="component" value="Unassembled WGS sequence"/>
</dbReference>
<dbReference type="PANTHER" id="PTHR48462">
    <property type="entry name" value="PROTEIN, PUTATIVE-RELATED"/>
    <property type="match status" value="1"/>
</dbReference>
<reference evidence="1" key="2">
    <citation type="submission" date="2022-01" db="EMBL/GenBank/DDBJ databases">
        <authorList>
            <person name="Yamashiro T."/>
            <person name="Shiraishi A."/>
            <person name="Satake H."/>
            <person name="Nakayama K."/>
        </authorList>
    </citation>
    <scope>NUCLEOTIDE SEQUENCE</scope>
</reference>
<organism evidence="1 2">
    <name type="scientific">Tanacetum coccineum</name>
    <dbReference type="NCBI Taxonomy" id="301880"/>
    <lineage>
        <taxon>Eukaryota</taxon>
        <taxon>Viridiplantae</taxon>
        <taxon>Streptophyta</taxon>
        <taxon>Embryophyta</taxon>
        <taxon>Tracheophyta</taxon>
        <taxon>Spermatophyta</taxon>
        <taxon>Magnoliopsida</taxon>
        <taxon>eudicotyledons</taxon>
        <taxon>Gunneridae</taxon>
        <taxon>Pentapetalae</taxon>
        <taxon>asterids</taxon>
        <taxon>campanulids</taxon>
        <taxon>Asterales</taxon>
        <taxon>Asteraceae</taxon>
        <taxon>Asteroideae</taxon>
        <taxon>Anthemideae</taxon>
        <taxon>Anthemidinae</taxon>
        <taxon>Tanacetum</taxon>
    </lineage>
</organism>
<protein>
    <recommendedName>
        <fullName evidence="3">Auxilin-like protein</fullName>
    </recommendedName>
</protein>
<dbReference type="EMBL" id="BQNB010013300">
    <property type="protein sequence ID" value="GJT14286.1"/>
    <property type="molecule type" value="Genomic_DNA"/>
</dbReference>